<evidence type="ECO:0000256" key="2">
    <source>
        <dbReference type="ARBA" id="ARBA00004414"/>
    </source>
</evidence>
<evidence type="ECO:0000256" key="7">
    <source>
        <dbReference type="ARBA" id="ARBA00023136"/>
    </source>
</evidence>
<comment type="similarity">
    <text evidence="4">Belongs to the CDIP1/LITAF family.</text>
</comment>
<dbReference type="OrthoDB" id="4713066at2759"/>
<dbReference type="InterPro" id="IPR037519">
    <property type="entry name" value="LITAF_fam"/>
</dbReference>
<dbReference type="OMA" id="CWCVILA"/>
<evidence type="ECO:0000259" key="10">
    <source>
        <dbReference type="PROSITE" id="PS51837"/>
    </source>
</evidence>
<dbReference type="GO" id="GO:0005634">
    <property type="term" value="C:nucleus"/>
    <property type="evidence" value="ECO:0007669"/>
    <property type="project" value="TreeGrafter"/>
</dbReference>
<evidence type="ECO:0000256" key="6">
    <source>
        <dbReference type="ARBA" id="ARBA00022833"/>
    </source>
</evidence>
<dbReference type="GO" id="GO:0098574">
    <property type="term" value="C:cytoplasmic side of lysosomal membrane"/>
    <property type="evidence" value="ECO:0007669"/>
    <property type="project" value="TreeGrafter"/>
</dbReference>
<evidence type="ECO:0000313" key="11">
    <source>
        <dbReference type="EMBL" id="KAF7223492.1"/>
    </source>
</evidence>
<gene>
    <name evidence="11" type="ORF">G4P62_001197</name>
</gene>
<proteinExistence type="inferred from homology"/>
<evidence type="ECO:0000256" key="9">
    <source>
        <dbReference type="SAM" id="Phobius"/>
    </source>
</evidence>
<comment type="caution">
    <text evidence="11">The sequence shown here is derived from an EMBL/GenBank/DDBJ whole genome shotgun (WGS) entry which is preliminary data.</text>
</comment>
<dbReference type="PANTHER" id="PTHR23292:SF45">
    <property type="entry name" value="LIPOPOLYSACCHARIDE-INDUCED TUMOR NECROSIS FACTOR-ALPHA FACTOR HOMOLOG"/>
    <property type="match status" value="1"/>
</dbReference>
<dbReference type="Proteomes" id="UP000822369">
    <property type="component" value="Chromosome 4"/>
</dbReference>
<keyword evidence="9" id="KW-1133">Transmembrane helix</keyword>
<dbReference type="GO" id="GO:0008270">
    <property type="term" value="F:zinc ion binding"/>
    <property type="evidence" value="ECO:0007669"/>
    <property type="project" value="TreeGrafter"/>
</dbReference>
<accession>A0A9D3BUV7</accession>
<dbReference type="SMART" id="SM00714">
    <property type="entry name" value="LITAF"/>
    <property type="match status" value="1"/>
</dbReference>
<feature type="region of interest" description="Disordered" evidence="8">
    <location>
        <begin position="1"/>
        <end position="47"/>
    </location>
</feature>
<dbReference type="InterPro" id="IPR006629">
    <property type="entry name" value="LITAF"/>
</dbReference>
<evidence type="ECO:0000256" key="4">
    <source>
        <dbReference type="ARBA" id="ARBA00005975"/>
    </source>
</evidence>
<evidence type="ECO:0000256" key="5">
    <source>
        <dbReference type="ARBA" id="ARBA00022723"/>
    </source>
</evidence>
<keyword evidence="7 9" id="KW-0472">Membrane</keyword>
<name>A0A9D3BUV7_NOTFU</name>
<keyword evidence="6" id="KW-0862">Zinc</keyword>
<dbReference type="KEGG" id="nfu:107388567"/>
<evidence type="ECO:0000256" key="8">
    <source>
        <dbReference type="SAM" id="MobiDB-lite"/>
    </source>
</evidence>
<dbReference type="Pfam" id="PF10601">
    <property type="entry name" value="zf-LITAF-like"/>
    <property type="match status" value="1"/>
</dbReference>
<evidence type="ECO:0000313" key="12">
    <source>
        <dbReference type="Proteomes" id="UP000822369"/>
    </source>
</evidence>
<organism evidence="11 12">
    <name type="scientific">Nothobranchius furzeri</name>
    <name type="common">Turquoise killifish</name>
    <dbReference type="NCBI Taxonomy" id="105023"/>
    <lineage>
        <taxon>Eukaryota</taxon>
        <taxon>Metazoa</taxon>
        <taxon>Chordata</taxon>
        <taxon>Craniata</taxon>
        <taxon>Vertebrata</taxon>
        <taxon>Euteleostomi</taxon>
        <taxon>Actinopterygii</taxon>
        <taxon>Neopterygii</taxon>
        <taxon>Teleostei</taxon>
        <taxon>Neoteleostei</taxon>
        <taxon>Acanthomorphata</taxon>
        <taxon>Ovalentaria</taxon>
        <taxon>Atherinomorphae</taxon>
        <taxon>Cyprinodontiformes</taxon>
        <taxon>Nothobranchiidae</taxon>
        <taxon>Nothobranchius</taxon>
    </lineage>
</organism>
<dbReference type="PANTHER" id="PTHR23292">
    <property type="entry name" value="LIPOPOLYSACCHARIDE-INDUCED TUMOR NECROSIS FACTOR-ALPHA FACTOR"/>
    <property type="match status" value="1"/>
</dbReference>
<dbReference type="AlphaFoldDB" id="A0A9D3BUV7"/>
<feature type="transmembrane region" description="Helical" evidence="9">
    <location>
        <begin position="144"/>
        <end position="162"/>
    </location>
</feature>
<reference evidence="11" key="1">
    <citation type="submission" date="2020-03" db="EMBL/GenBank/DDBJ databases">
        <title>Intra-Species Differences in Population Size shape Life History and Genome Evolution.</title>
        <authorList>
            <person name="Willemsen D."/>
            <person name="Cui R."/>
            <person name="Valenzano D.R."/>
        </authorList>
    </citation>
    <scope>NUCLEOTIDE SEQUENCE</scope>
    <source>
        <strain evidence="11">GRZ</strain>
        <tissue evidence="11">Whole</tissue>
    </source>
</reference>
<comment type="subcellular location">
    <subcellularLocation>
        <location evidence="1">Endosome membrane</location>
        <topology evidence="1">Peripheral membrane protein</topology>
        <orientation evidence="1">Cytoplasmic side</orientation>
    </subcellularLocation>
    <subcellularLocation>
        <location evidence="2">Late endosome membrane</location>
    </subcellularLocation>
    <subcellularLocation>
        <location evidence="3">Lysosome membrane</location>
        <topology evidence="3">Peripheral membrane protein</topology>
        <orientation evidence="3">Cytoplasmic side</orientation>
    </subcellularLocation>
</comment>
<keyword evidence="5" id="KW-0479">Metal-binding</keyword>
<dbReference type="GO" id="GO:0098560">
    <property type="term" value="C:cytoplasmic side of late endosome membrane"/>
    <property type="evidence" value="ECO:0007669"/>
    <property type="project" value="TreeGrafter"/>
</dbReference>
<evidence type="ECO:0000256" key="1">
    <source>
        <dbReference type="ARBA" id="ARBA00004125"/>
    </source>
</evidence>
<sequence>MEPPSYEEASRYPPHLQSTGELNSSSTPVHRNIPSVPPTPPPTYREAVHPDVFPVLTPLSAPVGIPPSHTPGVTVHPLTQIGELAAASSRRAQTVVAVSQPTPVPITVTSLRDAPGLIWCPCCNELVTTEVKYVPGCSAWCTCVLFALMGLFCGFCLIPLWMRRLQDAHHSCPRCREKVHVYKR</sequence>
<evidence type="ECO:0000256" key="3">
    <source>
        <dbReference type="ARBA" id="ARBA00004630"/>
    </source>
</evidence>
<keyword evidence="9" id="KW-0812">Transmembrane</keyword>
<feature type="compositionally biased region" description="Polar residues" evidence="8">
    <location>
        <begin position="16"/>
        <end position="29"/>
    </location>
</feature>
<protein>
    <submittedName>
        <fullName evidence="11">Lipopolysaccharide-induced tumor necrosis factor-alpha factor-like protein</fullName>
    </submittedName>
</protein>
<dbReference type="EMBL" id="JAAVVJ010000004">
    <property type="protein sequence ID" value="KAF7223492.1"/>
    <property type="molecule type" value="Genomic_DNA"/>
</dbReference>
<feature type="domain" description="LITAF" evidence="10">
    <location>
        <begin position="100"/>
        <end position="184"/>
    </location>
</feature>
<dbReference type="PROSITE" id="PS51837">
    <property type="entry name" value="LITAF"/>
    <property type="match status" value="1"/>
</dbReference>